<dbReference type="PANTHER" id="PTHR23305:SF18">
    <property type="entry name" value="OBG-TYPE G DOMAIN-CONTAINING PROTEIN"/>
    <property type="match status" value="1"/>
</dbReference>
<dbReference type="CDD" id="cd04867">
    <property type="entry name" value="TGS_YchF_OLA1"/>
    <property type="match status" value="1"/>
</dbReference>
<dbReference type="InterPro" id="IPR012675">
    <property type="entry name" value="Beta-grasp_dom_sf"/>
</dbReference>
<dbReference type="InterPro" id="IPR027417">
    <property type="entry name" value="P-loop_NTPase"/>
</dbReference>
<dbReference type="Gene3D" id="3.40.50.300">
    <property type="entry name" value="P-loop containing nucleotide triphosphate hydrolases"/>
    <property type="match status" value="1"/>
</dbReference>
<keyword evidence="4 6" id="KW-0067">ATP-binding</keyword>
<feature type="domain" description="OBG-type G" evidence="7">
    <location>
        <begin position="3"/>
        <end position="298"/>
    </location>
</feature>
<accession>A0A1F6NVA4</accession>
<dbReference type="PRINTS" id="PR00326">
    <property type="entry name" value="GTP1OBG"/>
</dbReference>
<dbReference type="InterPro" id="IPR004396">
    <property type="entry name" value="ATPase_YchF/OLA1"/>
</dbReference>
<feature type="domain" description="TGS" evidence="8">
    <location>
        <begin position="298"/>
        <end position="381"/>
    </location>
</feature>
<evidence type="ECO:0000313" key="9">
    <source>
        <dbReference type="EMBL" id="OGH87811.1"/>
    </source>
</evidence>
<dbReference type="AlphaFoldDB" id="A0A1F6NVA4"/>
<reference evidence="9 10" key="1">
    <citation type="journal article" date="2016" name="Nat. Commun.">
        <title>Thousands of microbial genomes shed light on interconnected biogeochemical processes in an aquifer system.</title>
        <authorList>
            <person name="Anantharaman K."/>
            <person name="Brown C.T."/>
            <person name="Hug L.A."/>
            <person name="Sharon I."/>
            <person name="Castelle C.J."/>
            <person name="Probst A.J."/>
            <person name="Thomas B.C."/>
            <person name="Singh A."/>
            <person name="Wilkins M.J."/>
            <person name="Karaoz U."/>
            <person name="Brodie E.L."/>
            <person name="Williams K.H."/>
            <person name="Hubbard S.S."/>
            <person name="Banfield J.F."/>
        </authorList>
    </citation>
    <scope>NUCLEOTIDE SEQUENCE [LARGE SCALE GENOMIC DNA]</scope>
</reference>
<dbReference type="FunFam" id="3.10.20.30:FF:000001">
    <property type="entry name" value="Ribosome-binding ATPase YchF"/>
    <property type="match status" value="1"/>
</dbReference>
<dbReference type="GO" id="GO:0005737">
    <property type="term" value="C:cytoplasm"/>
    <property type="evidence" value="ECO:0007669"/>
    <property type="project" value="TreeGrafter"/>
</dbReference>
<proteinExistence type="inferred from homology"/>
<dbReference type="PIRSF" id="PIRSF006641">
    <property type="entry name" value="CHP00092"/>
    <property type="match status" value="1"/>
</dbReference>
<evidence type="ECO:0000259" key="7">
    <source>
        <dbReference type="PROSITE" id="PS51710"/>
    </source>
</evidence>
<evidence type="ECO:0000313" key="10">
    <source>
        <dbReference type="Proteomes" id="UP000177907"/>
    </source>
</evidence>
<evidence type="ECO:0000256" key="6">
    <source>
        <dbReference type="HAMAP-Rule" id="MF_00944"/>
    </source>
</evidence>
<evidence type="ECO:0000256" key="4">
    <source>
        <dbReference type="ARBA" id="ARBA00022840"/>
    </source>
</evidence>
<dbReference type="InterPro" id="IPR023192">
    <property type="entry name" value="TGS-like_dom_sf"/>
</dbReference>
<sequence>MSFSIGIVGLPNVGKSTLFNALTRSKQADAANYPFCTIDPNVGVVAVPDERLAKLSEISKSKKIIPTVIEFVDIAGLVKGASEGEGLGNKFLSHIREVDAIAQVVRAFSDSNVIHVNNKVDPKNDSEVINLELALADLQVVTKRLSTAKKDTKGSVAKDKEKEIELLTKINAQLEAGKPARALEYNDDEKIILKKLQLLTAKPMLYVVNTDEGGGISPIVTPTTKEESLSQLIANGDPSSRLSRESSLGMTTQINVCAKLEAELADLSVEEAKEYLKTAGITETGLDKLVVASYKLLDLITFLTSGEPETRAWTVKNGARAPEAAGVIHTDFIKGFIKADVCDWQDFVTHHGWSKIKETGKLRLEGKDYVVRDGDVVYFHVST</sequence>
<dbReference type="GO" id="GO:0016887">
    <property type="term" value="F:ATP hydrolysis activity"/>
    <property type="evidence" value="ECO:0007669"/>
    <property type="project" value="UniProtKB-UniRule"/>
</dbReference>
<keyword evidence="2" id="KW-0479">Metal-binding</keyword>
<dbReference type="GO" id="GO:0005524">
    <property type="term" value="F:ATP binding"/>
    <property type="evidence" value="ECO:0007669"/>
    <property type="project" value="UniProtKB-UniRule"/>
</dbReference>
<dbReference type="STRING" id="1798704.A3J93_05270"/>
<evidence type="ECO:0000256" key="3">
    <source>
        <dbReference type="ARBA" id="ARBA00022741"/>
    </source>
</evidence>
<dbReference type="InterPro" id="IPR012676">
    <property type="entry name" value="TGS-like"/>
</dbReference>
<dbReference type="InterPro" id="IPR004095">
    <property type="entry name" value="TGS"/>
</dbReference>
<comment type="function">
    <text evidence="6">ATPase that binds to both the 70S ribosome and the 50S ribosomal subunit in a nucleotide-independent manner.</text>
</comment>
<dbReference type="SUPFAM" id="SSF81271">
    <property type="entry name" value="TGS-like"/>
    <property type="match status" value="1"/>
</dbReference>
<dbReference type="PROSITE" id="PS51880">
    <property type="entry name" value="TGS"/>
    <property type="match status" value="1"/>
</dbReference>
<dbReference type="SUPFAM" id="SSF52540">
    <property type="entry name" value="P-loop containing nucleoside triphosphate hydrolases"/>
    <property type="match status" value="1"/>
</dbReference>
<evidence type="ECO:0000259" key="8">
    <source>
        <dbReference type="PROSITE" id="PS51880"/>
    </source>
</evidence>
<evidence type="ECO:0000256" key="2">
    <source>
        <dbReference type="ARBA" id="ARBA00022723"/>
    </source>
</evidence>
<dbReference type="Pfam" id="PF01926">
    <property type="entry name" value="MMR_HSR1"/>
    <property type="match status" value="1"/>
</dbReference>
<organism evidence="9 10">
    <name type="scientific">Candidatus Magasanikbacteria bacterium RIFOXYC2_FULL_42_28</name>
    <dbReference type="NCBI Taxonomy" id="1798704"/>
    <lineage>
        <taxon>Bacteria</taxon>
        <taxon>Candidatus Magasanikiibacteriota</taxon>
    </lineage>
</organism>
<evidence type="ECO:0000256" key="5">
    <source>
        <dbReference type="ARBA" id="ARBA00022842"/>
    </source>
</evidence>
<dbReference type="Proteomes" id="UP000177907">
    <property type="component" value="Unassembled WGS sequence"/>
</dbReference>
<comment type="similarity">
    <text evidence="6">Belongs to the TRAFAC class OBG-HflX-like GTPase superfamily. OBG GTPase family. YchF/OLA1 subfamily.</text>
</comment>
<dbReference type="GO" id="GO:0046872">
    <property type="term" value="F:metal ion binding"/>
    <property type="evidence" value="ECO:0007669"/>
    <property type="project" value="UniProtKB-KW"/>
</dbReference>
<dbReference type="PANTHER" id="PTHR23305">
    <property type="entry name" value="OBG GTPASE FAMILY"/>
    <property type="match status" value="1"/>
</dbReference>
<dbReference type="PROSITE" id="PS51710">
    <property type="entry name" value="G_OBG"/>
    <property type="match status" value="1"/>
</dbReference>
<dbReference type="InterPro" id="IPR013029">
    <property type="entry name" value="YchF_C"/>
</dbReference>
<comment type="caution">
    <text evidence="9">The sequence shown here is derived from an EMBL/GenBank/DDBJ whole genome shotgun (WGS) entry which is preliminary data.</text>
</comment>
<dbReference type="CDD" id="cd01900">
    <property type="entry name" value="YchF"/>
    <property type="match status" value="1"/>
</dbReference>
<gene>
    <name evidence="6" type="primary">ychF</name>
    <name evidence="9" type="ORF">A3J93_05270</name>
</gene>
<feature type="binding site" evidence="6">
    <location>
        <begin position="12"/>
        <end position="17"/>
    </location>
    <ligand>
        <name>ATP</name>
        <dbReference type="ChEBI" id="CHEBI:30616"/>
    </ligand>
</feature>
<dbReference type="Gene3D" id="3.10.20.30">
    <property type="match status" value="1"/>
</dbReference>
<dbReference type="InterPro" id="IPR031167">
    <property type="entry name" value="G_OBG"/>
</dbReference>
<comment type="cofactor">
    <cofactor evidence="1">
        <name>Mg(2+)</name>
        <dbReference type="ChEBI" id="CHEBI:18420"/>
    </cofactor>
</comment>
<dbReference type="FunFam" id="1.10.150.300:FF:000001">
    <property type="entry name" value="Ribosome-binding ATPase YchF"/>
    <property type="match status" value="1"/>
</dbReference>
<dbReference type="Gene3D" id="1.10.150.300">
    <property type="entry name" value="TGS-like domain"/>
    <property type="match status" value="1"/>
</dbReference>
<protein>
    <recommendedName>
        <fullName evidence="6">Ribosome-binding ATPase YchF</fullName>
    </recommendedName>
</protein>
<dbReference type="InterPro" id="IPR041706">
    <property type="entry name" value="YchF_N"/>
</dbReference>
<keyword evidence="5" id="KW-0460">Magnesium</keyword>
<dbReference type="Pfam" id="PF06071">
    <property type="entry name" value="YchF-GTPase_C"/>
    <property type="match status" value="1"/>
</dbReference>
<keyword evidence="3 6" id="KW-0547">Nucleotide-binding</keyword>
<evidence type="ECO:0000256" key="1">
    <source>
        <dbReference type="ARBA" id="ARBA00001946"/>
    </source>
</evidence>
<dbReference type="HAMAP" id="MF_00944">
    <property type="entry name" value="YchF_OLA1_ATPase"/>
    <property type="match status" value="1"/>
</dbReference>
<dbReference type="EMBL" id="MFQZ01000009">
    <property type="protein sequence ID" value="OGH87811.1"/>
    <property type="molecule type" value="Genomic_DNA"/>
</dbReference>
<dbReference type="GO" id="GO:0005525">
    <property type="term" value="F:GTP binding"/>
    <property type="evidence" value="ECO:0007669"/>
    <property type="project" value="InterPro"/>
</dbReference>
<dbReference type="InterPro" id="IPR006073">
    <property type="entry name" value="GTP-bd"/>
</dbReference>
<name>A0A1F6NVA4_9BACT</name>
<dbReference type="NCBIfam" id="TIGR00092">
    <property type="entry name" value="redox-regulated ATPase YchF"/>
    <property type="match status" value="1"/>
</dbReference>
<dbReference type="GO" id="GO:0043023">
    <property type="term" value="F:ribosomal large subunit binding"/>
    <property type="evidence" value="ECO:0007669"/>
    <property type="project" value="UniProtKB-UniRule"/>
</dbReference>